<protein>
    <submittedName>
        <fullName evidence="2">Uncharacterized protein</fullName>
    </submittedName>
</protein>
<proteinExistence type="predicted"/>
<feature type="transmembrane region" description="Helical" evidence="1">
    <location>
        <begin position="35"/>
        <end position="54"/>
    </location>
</feature>
<name>A0A917T5R4_9ACTN</name>
<reference evidence="2" key="1">
    <citation type="journal article" date="2014" name="Int. J. Syst. Evol. Microbiol.">
        <title>Complete genome sequence of Corynebacterium casei LMG S-19264T (=DSM 44701T), isolated from a smear-ripened cheese.</title>
        <authorList>
            <consortium name="US DOE Joint Genome Institute (JGI-PGF)"/>
            <person name="Walter F."/>
            <person name="Albersmeier A."/>
            <person name="Kalinowski J."/>
            <person name="Ruckert C."/>
        </authorList>
    </citation>
    <scope>NUCLEOTIDE SEQUENCE</scope>
    <source>
        <strain evidence="2">CGMCC 4.7308</strain>
    </source>
</reference>
<gene>
    <name evidence="2" type="ORF">GCM10011594_32480</name>
</gene>
<evidence type="ECO:0000256" key="1">
    <source>
        <dbReference type="SAM" id="Phobius"/>
    </source>
</evidence>
<evidence type="ECO:0000313" key="3">
    <source>
        <dbReference type="Proteomes" id="UP000655208"/>
    </source>
</evidence>
<organism evidence="2 3">
    <name type="scientific">Nakamurella endophytica</name>
    <dbReference type="NCBI Taxonomy" id="1748367"/>
    <lineage>
        <taxon>Bacteria</taxon>
        <taxon>Bacillati</taxon>
        <taxon>Actinomycetota</taxon>
        <taxon>Actinomycetes</taxon>
        <taxon>Nakamurellales</taxon>
        <taxon>Nakamurellaceae</taxon>
        <taxon>Nakamurella</taxon>
    </lineage>
</organism>
<keyword evidence="3" id="KW-1185">Reference proteome</keyword>
<dbReference type="RefSeq" id="WP_229674508.1">
    <property type="nucleotide sequence ID" value="NZ_BMNA01000007.1"/>
</dbReference>
<dbReference type="Proteomes" id="UP000655208">
    <property type="component" value="Unassembled WGS sequence"/>
</dbReference>
<keyword evidence="1" id="KW-0472">Membrane</keyword>
<sequence length="66" mass="7251">MLKLELEMVRTWVMTRVAALREEEPDRGSNTSETVIWVALIVVAALVIGGIIVAKITSKANSIDLQ</sequence>
<comment type="caution">
    <text evidence="2">The sequence shown here is derived from an EMBL/GenBank/DDBJ whole genome shotgun (WGS) entry which is preliminary data.</text>
</comment>
<reference evidence="2" key="2">
    <citation type="submission" date="2020-09" db="EMBL/GenBank/DDBJ databases">
        <authorList>
            <person name="Sun Q."/>
            <person name="Zhou Y."/>
        </authorList>
    </citation>
    <scope>NUCLEOTIDE SEQUENCE</scope>
    <source>
        <strain evidence="2">CGMCC 4.7308</strain>
    </source>
</reference>
<dbReference type="EMBL" id="BMNA01000007">
    <property type="protein sequence ID" value="GGM10052.1"/>
    <property type="molecule type" value="Genomic_DNA"/>
</dbReference>
<dbReference type="AlphaFoldDB" id="A0A917T5R4"/>
<accession>A0A917T5R4</accession>
<evidence type="ECO:0000313" key="2">
    <source>
        <dbReference type="EMBL" id="GGM10052.1"/>
    </source>
</evidence>
<keyword evidence="1" id="KW-1133">Transmembrane helix</keyword>
<keyword evidence="1" id="KW-0812">Transmembrane</keyword>